<feature type="region of interest" description="Disordered" evidence="1">
    <location>
        <begin position="115"/>
        <end position="222"/>
    </location>
</feature>
<feature type="region of interest" description="Disordered" evidence="1">
    <location>
        <begin position="1"/>
        <end position="21"/>
    </location>
</feature>
<feature type="compositionally biased region" description="Basic residues" evidence="1">
    <location>
        <begin position="126"/>
        <end position="138"/>
    </location>
</feature>
<evidence type="ECO:0000259" key="2">
    <source>
        <dbReference type="Pfam" id="PF08457"/>
    </source>
</evidence>
<organism evidence="3 4">
    <name type="scientific">Boletus edulis BED1</name>
    <dbReference type="NCBI Taxonomy" id="1328754"/>
    <lineage>
        <taxon>Eukaryota</taxon>
        <taxon>Fungi</taxon>
        <taxon>Dikarya</taxon>
        <taxon>Basidiomycota</taxon>
        <taxon>Agaricomycotina</taxon>
        <taxon>Agaricomycetes</taxon>
        <taxon>Agaricomycetidae</taxon>
        <taxon>Boletales</taxon>
        <taxon>Boletineae</taxon>
        <taxon>Boletaceae</taxon>
        <taxon>Boletoideae</taxon>
        <taxon>Boletus</taxon>
    </lineage>
</organism>
<dbReference type="Proteomes" id="UP001194468">
    <property type="component" value="Unassembled WGS sequence"/>
</dbReference>
<dbReference type="Pfam" id="PF08457">
    <property type="entry name" value="Sfi1"/>
    <property type="match status" value="1"/>
</dbReference>
<keyword evidence="4" id="KW-1185">Reference proteome</keyword>
<feature type="compositionally biased region" description="Polar residues" evidence="1">
    <location>
        <begin position="1124"/>
        <end position="1135"/>
    </location>
</feature>
<dbReference type="InterPro" id="IPR013665">
    <property type="entry name" value="Sfi1_dom"/>
</dbReference>
<feature type="region of interest" description="Disordered" evidence="1">
    <location>
        <begin position="256"/>
        <end position="303"/>
    </location>
</feature>
<name>A0AAD4GJC5_BOLED</name>
<dbReference type="AlphaFoldDB" id="A0AAD4GJC5"/>
<accession>A0AAD4GJC5</accession>
<proteinExistence type="predicted"/>
<feature type="region of interest" description="Disordered" evidence="1">
    <location>
        <begin position="972"/>
        <end position="1135"/>
    </location>
</feature>
<reference evidence="3" key="1">
    <citation type="submission" date="2019-10" db="EMBL/GenBank/DDBJ databases">
        <authorList>
            <consortium name="DOE Joint Genome Institute"/>
            <person name="Kuo A."/>
            <person name="Miyauchi S."/>
            <person name="Kiss E."/>
            <person name="Drula E."/>
            <person name="Kohler A."/>
            <person name="Sanchez-Garcia M."/>
            <person name="Andreopoulos B."/>
            <person name="Barry K.W."/>
            <person name="Bonito G."/>
            <person name="Buee M."/>
            <person name="Carver A."/>
            <person name="Chen C."/>
            <person name="Cichocki N."/>
            <person name="Clum A."/>
            <person name="Culley D."/>
            <person name="Crous P.W."/>
            <person name="Fauchery L."/>
            <person name="Girlanda M."/>
            <person name="Hayes R."/>
            <person name="Keri Z."/>
            <person name="LaButti K."/>
            <person name="Lipzen A."/>
            <person name="Lombard V."/>
            <person name="Magnuson J."/>
            <person name="Maillard F."/>
            <person name="Morin E."/>
            <person name="Murat C."/>
            <person name="Nolan M."/>
            <person name="Ohm R."/>
            <person name="Pangilinan J."/>
            <person name="Pereira M."/>
            <person name="Perotto S."/>
            <person name="Peter M."/>
            <person name="Riley R."/>
            <person name="Sitrit Y."/>
            <person name="Stielow B."/>
            <person name="Szollosi G."/>
            <person name="Zifcakova L."/>
            <person name="Stursova M."/>
            <person name="Spatafora J.W."/>
            <person name="Tedersoo L."/>
            <person name="Vaario L.-M."/>
            <person name="Yamada A."/>
            <person name="Yan M."/>
            <person name="Wang P."/>
            <person name="Xu J."/>
            <person name="Bruns T."/>
            <person name="Baldrian P."/>
            <person name="Vilgalys R."/>
            <person name="Henrissat B."/>
            <person name="Grigoriev I.V."/>
            <person name="Hibbett D."/>
            <person name="Nagy L.G."/>
            <person name="Martin F.M."/>
        </authorList>
    </citation>
    <scope>NUCLEOTIDE SEQUENCE</scope>
    <source>
        <strain evidence="3">BED1</strain>
    </source>
</reference>
<dbReference type="EMBL" id="WHUW01000004">
    <property type="protein sequence ID" value="KAF8447702.1"/>
    <property type="molecule type" value="Genomic_DNA"/>
</dbReference>
<feature type="compositionally biased region" description="Polar residues" evidence="1">
    <location>
        <begin position="212"/>
        <end position="222"/>
    </location>
</feature>
<feature type="compositionally biased region" description="Basic and acidic residues" evidence="1">
    <location>
        <begin position="1103"/>
        <end position="1116"/>
    </location>
</feature>
<evidence type="ECO:0000256" key="1">
    <source>
        <dbReference type="SAM" id="MobiDB-lite"/>
    </source>
</evidence>
<comment type="caution">
    <text evidence="3">The sequence shown here is derived from an EMBL/GenBank/DDBJ whole genome shotgun (WGS) entry which is preliminary data.</text>
</comment>
<reference evidence="3" key="2">
    <citation type="journal article" date="2020" name="Nat. Commun.">
        <title>Large-scale genome sequencing of mycorrhizal fungi provides insights into the early evolution of symbiotic traits.</title>
        <authorList>
            <person name="Miyauchi S."/>
            <person name="Kiss E."/>
            <person name="Kuo A."/>
            <person name="Drula E."/>
            <person name="Kohler A."/>
            <person name="Sanchez-Garcia M."/>
            <person name="Morin E."/>
            <person name="Andreopoulos B."/>
            <person name="Barry K.W."/>
            <person name="Bonito G."/>
            <person name="Buee M."/>
            <person name="Carver A."/>
            <person name="Chen C."/>
            <person name="Cichocki N."/>
            <person name="Clum A."/>
            <person name="Culley D."/>
            <person name="Crous P.W."/>
            <person name="Fauchery L."/>
            <person name="Girlanda M."/>
            <person name="Hayes R.D."/>
            <person name="Keri Z."/>
            <person name="LaButti K."/>
            <person name="Lipzen A."/>
            <person name="Lombard V."/>
            <person name="Magnuson J."/>
            <person name="Maillard F."/>
            <person name="Murat C."/>
            <person name="Nolan M."/>
            <person name="Ohm R.A."/>
            <person name="Pangilinan J."/>
            <person name="Pereira M.F."/>
            <person name="Perotto S."/>
            <person name="Peter M."/>
            <person name="Pfister S."/>
            <person name="Riley R."/>
            <person name="Sitrit Y."/>
            <person name="Stielow J.B."/>
            <person name="Szollosi G."/>
            <person name="Zifcakova L."/>
            <person name="Stursova M."/>
            <person name="Spatafora J.W."/>
            <person name="Tedersoo L."/>
            <person name="Vaario L.M."/>
            <person name="Yamada A."/>
            <person name="Yan M."/>
            <person name="Wang P."/>
            <person name="Xu J."/>
            <person name="Bruns T."/>
            <person name="Baldrian P."/>
            <person name="Vilgalys R."/>
            <person name="Dunand C."/>
            <person name="Henrissat B."/>
            <person name="Grigoriev I.V."/>
            <person name="Hibbett D."/>
            <person name="Nagy L.G."/>
            <person name="Martin F.M."/>
        </authorList>
    </citation>
    <scope>NUCLEOTIDE SEQUENCE</scope>
    <source>
        <strain evidence="3">BED1</strain>
    </source>
</reference>
<feature type="compositionally biased region" description="Polar residues" evidence="1">
    <location>
        <begin position="1082"/>
        <end position="1095"/>
    </location>
</feature>
<feature type="domain" description="Sfi1 spindle body" evidence="2">
    <location>
        <begin position="419"/>
        <end position="796"/>
    </location>
</feature>
<evidence type="ECO:0000313" key="3">
    <source>
        <dbReference type="EMBL" id="KAF8447702.1"/>
    </source>
</evidence>
<feature type="compositionally biased region" description="Basic and acidic residues" evidence="1">
    <location>
        <begin position="184"/>
        <end position="207"/>
    </location>
</feature>
<gene>
    <name evidence="3" type="ORF">L210DRAFT_3526990</name>
</gene>
<evidence type="ECO:0000313" key="4">
    <source>
        <dbReference type="Proteomes" id="UP001194468"/>
    </source>
</evidence>
<protein>
    <submittedName>
        <fullName evidence="3">Sfi1 spindle body protein-domain-containing protein</fullName>
    </submittedName>
</protein>
<sequence length="1135" mass="132723">MFGFRPTHTSSPAKSLLPTAPSTLSVSDASRASAVSRSELQALSPTEVDFLDAVIRRIAPNATSFLSGLKAYNDELHDRGLDSQTETVHYGRLLEICKLRGPSWQVKWDGVKKQYGYGSMPQRPPPRPRPKTPPKRRQTSFPKSTRSPAYFMAPVRDDDDDVFTLHSHQDRDESETTQGTVTTEENHEECSSDTEREDQPAHYDIRRPRQAQGASQTRQPNPLASRTANLILPPSLTHPATPRPQSIYQAGIRRAWEDTSDTTDGSAAVELRSHSPRAPSPIKFPKPEPHVQPALPQSRERKGSVINDEDAWKKIKLARDEEDADKFRDDKLLERCWEIWLLGYQWMITTNQQVSEARDNVILGSALRRWRNVTASLVEKQKHAITLANTRCLRAVLTLWKIKLKEKRQVTWRNDMRTKMKTIREKRDLKIQKDAWAKWRQSFRSHLSELQYNERIVLRFFTRWKSRLSKLDCLETAAEQFYRRTTCSAVVQTWKRWKRALAIKDAEKAVATKIGLRLSREVMQTWKKYTYERQTAIGFYDVYVMKRVIRSWKTAQDRIRRMERRADKHLARQDDVLIRAVTRVWKAHERGKLLERVRALRLLKDTWSVWQERMRQQHQLEDCALAFSLRSNSSALSSTLETWRQVYIVYQNRRAFAIQRHLARVQYDALLKWRIQLRARLKLLKHAKIVEKFIVQRRTLNAWKSKLAEKKRQNRLKVFEARRLGEYMKMWQTKANRRRWHRTAEEQITTRVNMRMLAGALSRWTNRVIEIKLRELEVRQRHSHVVLKFAFRKWKNICLRHVEDLSLMESHLDIKRAENMRRMFHKWLAAARARRHKRILLRERQAEFDRASMQVAWDRWKEKYMEEKLHPIVHQVVRQNQKNLLFRAFGIWHSKTRSLPAIRFHASRTKANIWEIWRAAMPQALQVKKAREIHTTAVLSRALEKWSHAYKTKRHLKEIARARYLRLPTMANGPPVATPKPTGPLALKATRSAYPRRTAGVETESSDSDAGANRLASRSSGLTSKPGIVSLLSSRARVEPVTRSRLKVPTRGRELSPARSKSSTLATDEPRPRFGARRNPSPARSKTSCRDTSPARSVGPTRSEPERSRLWQELRQVRMRSRPPTENSRSPEPPP</sequence>